<dbReference type="EMBL" id="CP042806">
    <property type="protein sequence ID" value="QEE27773.1"/>
    <property type="molecule type" value="Genomic_DNA"/>
</dbReference>
<dbReference type="PANTHER" id="PTHR31616">
    <property type="entry name" value="TREHALASE"/>
    <property type="match status" value="1"/>
</dbReference>
<keyword evidence="4" id="KW-1185">Reference proteome</keyword>
<accession>A0A5B9E672</accession>
<dbReference type="Gene3D" id="1.50.10.10">
    <property type="match status" value="1"/>
</dbReference>
<protein>
    <submittedName>
        <fullName evidence="3">Glucan 1,4-alpha-glucosidase</fullName>
    </submittedName>
</protein>
<dbReference type="CDD" id="cd07430">
    <property type="entry name" value="GH15_N"/>
    <property type="match status" value="1"/>
</dbReference>
<dbReference type="SUPFAM" id="SSF74650">
    <property type="entry name" value="Galactose mutarotase-like"/>
    <property type="match status" value="1"/>
</dbReference>
<dbReference type="InterPro" id="IPR012341">
    <property type="entry name" value="6hp_glycosidase-like_sf"/>
</dbReference>
<dbReference type="AlphaFoldDB" id="A0A5B9E672"/>
<name>A0A5B9E672_9BACT</name>
<dbReference type="GO" id="GO:0005975">
    <property type="term" value="P:carbohydrate metabolic process"/>
    <property type="evidence" value="ECO:0007669"/>
    <property type="project" value="InterPro"/>
</dbReference>
<dbReference type="Gene3D" id="2.70.98.10">
    <property type="match status" value="1"/>
</dbReference>
<dbReference type="RefSeq" id="WP_147646963.1">
    <property type="nucleotide sequence ID" value="NZ_CP042806.1"/>
</dbReference>
<feature type="domain" description="Glucodextranase N-terminal" evidence="2">
    <location>
        <begin position="17"/>
        <end position="277"/>
    </location>
</feature>
<dbReference type="Proteomes" id="UP000321820">
    <property type="component" value="Chromosome"/>
</dbReference>
<proteinExistence type="predicted"/>
<dbReference type="OrthoDB" id="3902805at2"/>
<dbReference type="GO" id="GO:0016757">
    <property type="term" value="F:glycosyltransferase activity"/>
    <property type="evidence" value="ECO:0007669"/>
    <property type="project" value="UniProtKB-ARBA"/>
</dbReference>
<dbReference type="Pfam" id="PF09137">
    <property type="entry name" value="Glucodextran_N"/>
    <property type="match status" value="1"/>
</dbReference>
<reference evidence="3 4" key="1">
    <citation type="submission" date="2019-08" db="EMBL/GenBank/DDBJ databases">
        <title>Complete genome sequence of Terriglobus albidus strain ORNL.</title>
        <authorList>
            <person name="Podar M."/>
        </authorList>
    </citation>
    <scope>NUCLEOTIDE SEQUENCE [LARGE SCALE GENOMIC DNA]</scope>
    <source>
        <strain evidence="3 4">ORNL</strain>
    </source>
</reference>
<dbReference type="InterPro" id="IPR014718">
    <property type="entry name" value="GH-type_carb-bd"/>
</dbReference>
<dbReference type="GO" id="GO:0004553">
    <property type="term" value="F:hydrolase activity, hydrolyzing O-glycosyl compounds"/>
    <property type="evidence" value="ECO:0007669"/>
    <property type="project" value="TreeGrafter"/>
</dbReference>
<feature type="domain" description="GH15-like" evidence="1">
    <location>
        <begin position="304"/>
        <end position="360"/>
    </location>
</feature>
<organism evidence="3 4">
    <name type="scientific">Terriglobus albidus</name>
    <dbReference type="NCBI Taxonomy" id="1592106"/>
    <lineage>
        <taxon>Bacteria</taxon>
        <taxon>Pseudomonadati</taxon>
        <taxon>Acidobacteriota</taxon>
        <taxon>Terriglobia</taxon>
        <taxon>Terriglobales</taxon>
        <taxon>Acidobacteriaceae</taxon>
        <taxon>Terriglobus</taxon>
    </lineage>
</organism>
<evidence type="ECO:0000313" key="4">
    <source>
        <dbReference type="Proteomes" id="UP000321820"/>
    </source>
</evidence>
<gene>
    <name evidence="3" type="ORF">FTW19_07060</name>
</gene>
<dbReference type="InterPro" id="IPR015220">
    <property type="entry name" value="Glucodextranase_N"/>
</dbReference>
<dbReference type="InterPro" id="IPR008928">
    <property type="entry name" value="6-hairpin_glycosidase_sf"/>
</dbReference>
<dbReference type="KEGG" id="talb:FTW19_07060"/>
<dbReference type="InterPro" id="IPR011613">
    <property type="entry name" value="GH15-like"/>
</dbReference>
<evidence type="ECO:0000259" key="1">
    <source>
        <dbReference type="Pfam" id="PF00723"/>
    </source>
</evidence>
<dbReference type="PANTHER" id="PTHR31616:SF0">
    <property type="entry name" value="GLUCAN 1,4-ALPHA-GLUCOSIDASE"/>
    <property type="match status" value="1"/>
</dbReference>
<dbReference type="InterPro" id="IPR011013">
    <property type="entry name" value="Gal_mutarotase_sf_dom"/>
</dbReference>
<evidence type="ECO:0000259" key="2">
    <source>
        <dbReference type="Pfam" id="PF09137"/>
    </source>
</evidence>
<evidence type="ECO:0000313" key="3">
    <source>
        <dbReference type="EMBL" id="QEE27773.1"/>
    </source>
</evidence>
<feature type="domain" description="GH15-like" evidence="1">
    <location>
        <begin position="382"/>
        <end position="687"/>
    </location>
</feature>
<dbReference type="GO" id="GO:0030246">
    <property type="term" value="F:carbohydrate binding"/>
    <property type="evidence" value="ECO:0007669"/>
    <property type="project" value="InterPro"/>
</dbReference>
<dbReference type="Pfam" id="PF00723">
    <property type="entry name" value="Glyco_hydro_15"/>
    <property type="match status" value="2"/>
</dbReference>
<dbReference type="SUPFAM" id="SSF48208">
    <property type="entry name" value="Six-hairpin glycosidases"/>
    <property type="match status" value="1"/>
</dbReference>
<sequence>MNALSAAYRWLDDQGMAFGAPGLEPRWTSSKKDAVCTAYAASSRVWFTVSHGTLNEVYYPTIDRPQIRDMEFLFTDGETFFHEEKRDFEYDFHYVDPDALAVRVVATDLQGRYRVTKEFLCDPHHPVVLVRVKIDGEEDLLQRLKCYALLAPHVEGGGAGNSGRSIEVAGQRALIAWKNGTSLSMGASCGFTRSSCGFVGSSDGYQDLIQNMKMDWQFGQALNGNIALMGEIDVARNREFTVAIALGEGHHAALAGMMQSLSTPYEAHMKRFIEQWYRAPAPEYLAGKSTDGGRLMRISHNVVLAHEDKTYTGAFIASASIPWGASKGDDDLGGYHLVWTRDMVQSASALLACGRVDTARRALVYLACSQRPDGSFPQNFWIDGTPYWTGIQLDEVAFPIILAWRLWKLGGLGGFDVFPFVENAAAFLVHYAPVTQQERWEENAGYSPSTLAAVISGLICAADIARGHKAPELAEFLEVYADWIESHLEEWTTTTNGVLHPDVRYHYVRVVPPYPGDPFYNQAIGDGRLNLANRTPGEQYNFAANEIVDAGFLELVRYGVRRADDPLIVNSLKVIDKVLRIDTPYGPCWRRYNHDGYGQQKDGGPFLHYGQGRAWPLLTGERAHYELAAGKDVTPFITALERFSSFGGMLPEQIWDYHDLPEEGLFFGRSAGAAQPLVWAHSEYLKLLRSSTDGQVFDRISCVAERYAAPCEQRRGGCQIEIFKIIRPVHTVGAGKRLRIVDRDQFQVIWTTDGWTTRQAADSKSAGYPGFFAEIATQSGQQGHIEFTLYWPQQHRWLGYNFTVQVG</sequence>